<proteinExistence type="predicted"/>
<protein>
    <recommendedName>
        <fullName evidence="1">Gfo/Idh/MocA-like oxidoreductase C-terminal domain-containing protein</fullName>
    </recommendedName>
</protein>
<feature type="non-terminal residue" evidence="2">
    <location>
        <position position="1"/>
    </location>
</feature>
<gene>
    <name evidence="2" type="ORF">METZ01_LOCUS255859</name>
</gene>
<accession>A0A382IUG3</accession>
<evidence type="ECO:0000313" key="2">
    <source>
        <dbReference type="EMBL" id="SVC03005.1"/>
    </source>
</evidence>
<dbReference type="InterPro" id="IPR004104">
    <property type="entry name" value="Gfo/Idh/MocA-like_OxRdtase_C"/>
</dbReference>
<dbReference type="Gene3D" id="3.30.360.10">
    <property type="entry name" value="Dihydrodipicolinate Reductase, domain 2"/>
    <property type="match status" value="1"/>
</dbReference>
<dbReference type="EMBL" id="UINC01069545">
    <property type="protein sequence ID" value="SVC03005.1"/>
    <property type="molecule type" value="Genomic_DNA"/>
</dbReference>
<evidence type="ECO:0000259" key="1">
    <source>
        <dbReference type="Pfam" id="PF02894"/>
    </source>
</evidence>
<organism evidence="2">
    <name type="scientific">marine metagenome</name>
    <dbReference type="NCBI Taxonomy" id="408172"/>
    <lineage>
        <taxon>unclassified sequences</taxon>
        <taxon>metagenomes</taxon>
        <taxon>ecological metagenomes</taxon>
    </lineage>
</organism>
<reference evidence="2" key="1">
    <citation type="submission" date="2018-05" db="EMBL/GenBank/DDBJ databases">
        <authorList>
            <person name="Lanie J.A."/>
            <person name="Ng W.-L."/>
            <person name="Kazmierczak K.M."/>
            <person name="Andrzejewski T.M."/>
            <person name="Davidsen T.M."/>
            <person name="Wayne K.J."/>
            <person name="Tettelin H."/>
            <person name="Glass J.I."/>
            <person name="Rusch D."/>
            <person name="Podicherti R."/>
            <person name="Tsui H.-C.T."/>
            <person name="Winkler M.E."/>
        </authorList>
    </citation>
    <scope>NUCLEOTIDE SEQUENCE</scope>
</reference>
<name>A0A382IUG3_9ZZZZ</name>
<dbReference type="SUPFAM" id="SSF55347">
    <property type="entry name" value="Glyceraldehyde-3-phosphate dehydrogenase-like, C-terminal domain"/>
    <property type="match status" value="1"/>
</dbReference>
<dbReference type="Pfam" id="PF02894">
    <property type="entry name" value="GFO_IDH_MocA_C"/>
    <property type="match status" value="1"/>
</dbReference>
<feature type="domain" description="Gfo/Idh/MocA-like oxidoreductase C-terminal" evidence="1">
    <location>
        <begin position="48"/>
        <end position="207"/>
    </location>
</feature>
<sequence>EENAVKLAVGHQRRFLPSYNLVRDAIANGYIGDVHLLTSFARDGLPNYSSHLSDTFRYLLGDPECMWVMGNVERSSDQWARAVPIEDKALGIFGFDSGAQASILSGLTEYHGFGGRIYGSDGTIEFTVSEAKIMNFDSTNWVIHRPDGNFELYGSEEFEMIEAGAAQMTEFARWITGEISDFRGEAINGYKALEMVHAVYESARTYSQVLLPMKPGLNPLVRMIDSGQLPVVKKGKYDIRARAWDDVPSTPSRD</sequence>
<dbReference type="AlphaFoldDB" id="A0A382IUG3"/>